<comment type="caution">
    <text evidence="3">The sequence shown here is derived from an EMBL/GenBank/DDBJ whole genome shotgun (WGS) entry which is preliminary data.</text>
</comment>
<protein>
    <recommendedName>
        <fullName evidence="2">Glycosyltransferase subfamily 4-like N-terminal domain-containing protein</fullName>
    </recommendedName>
</protein>
<evidence type="ECO:0000256" key="1">
    <source>
        <dbReference type="ARBA" id="ARBA00022679"/>
    </source>
</evidence>
<gene>
    <name evidence="3" type="ORF">A3I51_03620</name>
</gene>
<dbReference type="Pfam" id="PF13692">
    <property type="entry name" value="Glyco_trans_1_4"/>
    <property type="match status" value="1"/>
</dbReference>
<dbReference type="SUPFAM" id="SSF53756">
    <property type="entry name" value="UDP-Glycosyltransferase/glycogen phosphorylase"/>
    <property type="match status" value="1"/>
</dbReference>
<dbReference type="GO" id="GO:0016757">
    <property type="term" value="F:glycosyltransferase activity"/>
    <property type="evidence" value="ECO:0007669"/>
    <property type="project" value="TreeGrafter"/>
</dbReference>
<dbReference type="EMBL" id="MFKA01000088">
    <property type="protein sequence ID" value="OGG30989.1"/>
    <property type="molecule type" value="Genomic_DNA"/>
</dbReference>
<dbReference type="AlphaFoldDB" id="A0A1F6B237"/>
<sequence>MNWDVAKIYFWEKRFWKKARRVIAMSQSDKELMMERVTDLKVDLVPNGVDTEFFSFREKPRTGQVKTILFVGNFKWLQNREAVTFLVEKVWPQIRQELGQKVRLWIVGKHLPPNIVSSAKDQITLSDDINDIRLAYRKSDVLLAPIYGPGGTRYKILESMATGVPVVTTTTGIEGLDAQNFRDAVIADDAQNLAALTVKVLTDKNLYHNLAENGRTLVENKFSWKTIAQKLDSIYQKAV</sequence>
<dbReference type="CDD" id="cd03801">
    <property type="entry name" value="GT4_PimA-like"/>
    <property type="match status" value="1"/>
</dbReference>
<evidence type="ECO:0000259" key="2">
    <source>
        <dbReference type="Pfam" id="PF13439"/>
    </source>
</evidence>
<accession>A0A1F6B237</accession>
<reference evidence="3 4" key="1">
    <citation type="journal article" date="2016" name="Nat. Commun.">
        <title>Thousands of microbial genomes shed light on interconnected biogeochemical processes in an aquifer system.</title>
        <authorList>
            <person name="Anantharaman K."/>
            <person name="Brown C.T."/>
            <person name="Hug L.A."/>
            <person name="Sharon I."/>
            <person name="Castelle C.J."/>
            <person name="Probst A.J."/>
            <person name="Thomas B.C."/>
            <person name="Singh A."/>
            <person name="Wilkins M.J."/>
            <person name="Karaoz U."/>
            <person name="Brodie E.L."/>
            <person name="Williams K.H."/>
            <person name="Hubbard S.S."/>
            <person name="Banfield J.F."/>
        </authorList>
    </citation>
    <scope>NUCLEOTIDE SEQUENCE [LARGE SCALE GENOMIC DNA]</scope>
</reference>
<evidence type="ECO:0000313" key="3">
    <source>
        <dbReference type="EMBL" id="OGG30989.1"/>
    </source>
</evidence>
<dbReference type="GO" id="GO:0009103">
    <property type="term" value="P:lipopolysaccharide biosynthetic process"/>
    <property type="evidence" value="ECO:0007669"/>
    <property type="project" value="TreeGrafter"/>
</dbReference>
<name>A0A1F6B237_9BACT</name>
<feature type="domain" description="Glycosyltransferase subfamily 4-like N-terminal" evidence="2">
    <location>
        <begin position="9"/>
        <end position="52"/>
    </location>
</feature>
<dbReference type="PANTHER" id="PTHR46401:SF2">
    <property type="entry name" value="GLYCOSYLTRANSFERASE WBBK-RELATED"/>
    <property type="match status" value="1"/>
</dbReference>
<dbReference type="Gene3D" id="3.40.50.2000">
    <property type="entry name" value="Glycogen Phosphorylase B"/>
    <property type="match status" value="2"/>
</dbReference>
<proteinExistence type="predicted"/>
<dbReference type="Pfam" id="PF13439">
    <property type="entry name" value="Glyco_transf_4"/>
    <property type="match status" value="1"/>
</dbReference>
<evidence type="ECO:0000313" key="4">
    <source>
        <dbReference type="Proteomes" id="UP000179209"/>
    </source>
</evidence>
<keyword evidence="1" id="KW-0808">Transferase</keyword>
<dbReference type="Proteomes" id="UP000179209">
    <property type="component" value="Unassembled WGS sequence"/>
</dbReference>
<organism evidence="3 4">
    <name type="scientific">Candidatus Gottesmanbacteria bacterium RIFCSPLOWO2_02_FULL_38_8</name>
    <dbReference type="NCBI Taxonomy" id="1798397"/>
    <lineage>
        <taxon>Bacteria</taxon>
        <taxon>Candidatus Gottesmaniibacteriota</taxon>
    </lineage>
</organism>
<dbReference type="PANTHER" id="PTHR46401">
    <property type="entry name" value="GLYCOSYLTRANSFERASE WBBK-RELATED"/>
    <property type="match status" value="1"/>
</dbReference>
<dbReference type="InterPro" id="IPR028098">
    <property type="entry name" value="Glyco_trans_4-like_N"/>
</dbReference>